<dbReference type="Pfam" id="PF13489">
    <property type="entry name" value="Methyltransf_23"/>
    <property type="match status" value="1"/>
</dbReference>
<dbReference type="Gene3D" id="3.40.50.150">
    <property type="entry name" value="Vaccinia Virus protein VP39"/>
    <property type="match status" value="1"/>
</dbReference>
<protein>
    <submittedName>
        <fullName evidence="1">Uncharacterized protein</fullName>
    </submittedName>
</protein>
<dbReference type="AlphaFoldDB" id="A0A0W8G8P4"/>
<reference evidence="1" key="1">
    <citation type="journal article" date="2015" name="Proc. Natl. Acad. Sci. U.S.A.">
        <title>Networks of energetic and metabolic interactions define dynamics in microbial communities.</title>
        <authorList>
            <person name="Embree M."/>
            <person name="Liu J.K."/>
            <person name="Al-Bassam M.M."/>
            <person name="Zengler K."/>
        </authorList>
    </citation>
    <scope>NUCLEOTIDE SEQUENCE</scope>
</reference>
<dbReference type="SUPFAM" id="SSF53335">
    <property type="entry name" value="S-adenosyl-L-methionine-dependent methyltransferases"/>
    <property type="match status" value="1"/>
</dbReference>
<proteinExistence type="predicted"/>
<comment type="caution">
    <text evidence="1">The sequence shown here is derived from an EMBL/GenBank/DDBJ whole genome shotgun (WGS) entry which is preliminary data.</text>
</comment>
<sequence>MRVTAMKRECKICGGEAGFVFSRGAADGIIAEAKVNPEGYERRYYQCGVCGLLFHNGFDGLDGRQYSLLPGADGTNLVGDGVEPTINRAVRELNIASCLISLFHLDPARLRTLVFGCGSGLSFNMFLQNGINAFGSDITLFFQRKMPFPPGLFKPELVPEMLKRFIKTDRLTGERFDLIAMTEVFEHFTEPLDEMARLVELLAPKGILYGTTGMADRVASGHKEWWYLQCLTHATFLTRKSFAVLCAKLGVSGLIFPNSGQFVGAAKMSDEQGIFVIQRP</sequence>
<organism evidence="1">
    <name type="scientific">hydrocarbon metagenome</name>
    <dbReference type="NCBI Taxonomy" id="938273"/>
    <lineage>
        <taxon>unclassified sequences</taxon>
        <taxon>metagenomes</taxon>
        <taxon>ecological metagenomes</taxon>
    </lineage>
</organism>
<accession>A0A0W8G8P4</accession>
<evidence type="ECO:0000313" key="1">
    <source>
        <dbReference type="EMBL" id="KUG29525.1"/>
    </source>
</evidence>
<gene>
    <name evidence="1" type="ORF">ASZ90_000596</name>
</gene>
<dbReference type="InterPro" id="IPR029063">
    <property type="entry name" value="SAM-dependent_MTases_sf"/>
</dbReference>
<dbReference type="EMBL" id="LNQE01000073">
    <property type="protein sequence ID" value="KUG29525.1"/>
    <property type="molecule type" value="Genomic_DNA"/>
</dbReference>
<name>A0A0W8G8P4_9ZZZZ</name>